<comment type="catalytic activity">
    <reaction evidence="18">
        <text>N-hydroxy-L-isoleucine + reduced [NADPH--hemoprotein reductase] + O2 = N,N-dihydroxy-L-isoleucine + oxidized [NADPH--hemoprotein reductase] + H2O + H(+)</text>
        <dbReference type="Rhea" id="RHEA:30483"/>
        <dbReference type="Rhea" id="RHEA-COMP:11964"/>
        <dbReference type="Rhea" id="RHEA-COMP:11965"/>
        <dbReference type="ChEBI" id="CHEBI:15377"/>
        <dbReference type="ChEBI" id="CHEBI:15378"/>
        <dbReference type="ChEBI" id="CHEBI:15379"/>
        <dbReference type="ChEBI" id="CHEBI:57618"/>
        <dbReference type="ChEBI" id="CHEBI:58210"/>
        <dbReference type="ChEBI" id="CHEBI:61131"/>
        <dbReference type="ChEBI" id="CHEBI:61133"/>
    </reaction>
</comment>
<dbReference type="EMBL" id="JAYMYR010000011">
    <property type="protein sequence ID" value="KAK7333111.1"/>
    <property type="molecule type" value="Genomic_DNA"/>
</dbReference>
<evidence type="ECO:0000256" key="26">
    <source>
        <dbReference type="SAM" id="Phobius"/>
    </source>
</evidence>
<dbReference type="GO" id="GO:0020037">
    <property type="term" value="F:heme binding"/>
    <property type="evidence" value="ECO:0007669"/>
    <property type="project" value="InterPro"/>
</dbReference>
<keyword evidence="28" id="KW-1185">Reference proteome</keyword>
<dbReference type="AlphaFoldDB" id="A0AAN9QFG9"/>
<comment type="catalytic activity">
    <reaction evidence="21">
        <text>L-valine + 2 reduced [NADPH--hemoprotein reductase] + 2 O2 = (E)-2-methylpropanal oxime + 2 oxidized [NADPH--hemoprotein reductase] + CO2 + 3 H2O + 2 H(+)</text>
        <dbReference type="Rhea" id="RHEA:28606"/>
        <dbReference type="Rhea" id="RHEA-COMP:11964"/>
        <dbReference type="Rhea" id="RHEA-COMP:11965"/>
        <dbReference type="ChEBI" id="CHEBI:15377"/>
        <dbReference type="ChEBI" id="CHEBI:15378"/>
        <dbReference type="ChEBI" id="CHEBI:15379"/>
        <dbReference type="ChEBI" id="CHEBI:16526"/>
        <dbReference type="ChEBI" id="CHEBI:57618"/>
        <dbReference type="ChEBI" id="CHEBI:57762"/>
        <dbReference type="ChEBI" id="CHEBI:58210"/>
        <dbReference type="ChEBI" id="CHEBI:61143"/>
        <dbReference type="EC" id="1.14.14.38"/>
    </reaction>
</comment>
<dbReference type="Proteomes" id="UP001374584">
    <property type="component" value="Unassembled WGS sequence"/>
</dbReference>
<evidence type="ECO:0000256" key="9">
    <source>
        <dbReference type="ARBA" id="ARBA00022848"/>
    </source>
</evidence>
<dbReference type="Pfam" id="PF00067">
    <property type="entry name" value="p450"/>
    <property type="match status" value="1"/>
</dbReference>
<keyword evidence="13 24" id="KW-0408">Iron</keyword>
<dbReference type="CDD" id="cd20658">
    <property type="entry name" value="CYP79"/>
    <property type="match status" value="1"/>
</dbReference>
<dbReference type="PANTHER" id="PTHR47944:SF19">
    <property type="entry name" value="CYTOCHROME P450 77A4"/>
    <property type="match status" value="1"/>
</dbReference>
<proteinExistence type="inferred from homology"/>
<dbReference type="InterPro" id="IPR036396">
    <property type="entry name" value="Cyt_P450_sf"/>
</dbReference>
<comment type="subcellular location">
    <subcellularLocation>
        <location evidence="2">Microsome membrane</location>
        <topology evidence="2">Single-pass type II membrane protein</topology>
    </subcellularLocation>
</comment>
<evidence type="ECO:0000256" key="10">
    <source>
        <dbReference type="ARBA" id="ARBA00022968"/>
    </source>
</evidence>
<dbReference type="Gene3D" id="1.10.630.10">
    <property type="entry name" value="Cytochrome P450"/>
    <property type="match status" value="1"/>
</dbReference>
<dbReference type="GO" id="GO:0102001">
    <property type="term" value="F:isoleucine N-monooxygenase (oxime forming) activity"/>
    <property type="evidence" value="ECO:0007669"/>
    <property type="project" value="UniProtKB-EC"/>
</dbReference>
<comment type="function">
    <text evidence="23">Involved in the biosynthesis of the cyanogenic glucosides linamarin and lotaustralin and of the nitirle glucosides rhodiocyanoside A and D. Can use L-isoleucine &gt; L-valine as substrate, but not L-leucine, L-phenylalanine or L-tyrosine. Catalyzes multi-step reactions starting with two successive N-hydroxylations using L-isoleucine and, to a lower extent, L-valine as substrates leading to the formation of N,N-dihydroxy-L-valine and N,N-dihydroxy-L-isoleucine, respectively; following spontaneous reactions lead to the production of (E)-2-methylpropanal oxime and (1E,2S)-2-methylbutanal oxime, respectively.</text>
</comment>
<keyword evidence="16" id="KW-0325">Glycoprotein</keyword>
<evidence type="ECO:0000256" key="14">
    <source>
        <dbReference type="ARBA" id="ARBA00023033"/>
    </source>
</evidence>
<dbReference type="SUPFAM" id="SSF48264">
    <property type="entry name" value="Cytochrome P450"/>
    <property type="match status" value="1"/>
</dbReference>
<keyword evidence="15 26" id="KW-0472">Membrane</keyword>
<dbReference type="FunFam" id="1.10.630.10:FF:000037">
    <property type="entry name" value="Cytochrome P450 9"/>
    <property type="match status" value="1"/>
</dbReference>
<evidence type="ECO:0000256" key="3">
    <source>
        <dbReference type="ARBA" id="ARBA00005179"/>
    </source>
</evidence>
<gene>
    <name evidence="27" type="ORF">VNO80_29874</name>
</gene>
<keyword evidence="7 24" id="KW-0479">Metal-binding</keyword>
<evidence type="ECO:0000256" key="23">
    <source>
        <dbReference type="ARBA" id="ARBA00058503"/>
    </source>
</evidence>
<evidence type="ECO:0000256" key="13">
    <source>
        <dbReference type="ARBA" id="ARBA00023004"/>
    </source>
</evidence>
<reference evidence="27 28" key="1">
    <citation type="submission" date="2024-01" db="EMBL/GenBank/DDBJ databases">
        <title>The genomes of 5 underutilized Papilionoideae crops provide insights into root nodulation and disease resistanc.</title>
        <authorList>
            <person name="Jiang F."/>
        </authorList>
    </citation>
    <scope>NUCLEOTIDE SEQUENCE [LARGE SCALE GENOMIC DNA]</scope>
    <source>
        <strain evidence="27">JINMINGXINNONG_FW02</strain>
        <tissue evidence="27">Leaves</tissue>
    </source>
</reference>
<evidence type="ECO:0008006" key="29">
    <source>
        <dbReference type="Google" id="ProtNLM"/>
    </source>
</evidence>
<evidence type="ECO:0000256" key="1">
    <source>
        <dbReference type="ARBA" id="ARBA00001971"/>
    </source>
</evidence>
<keyword evidence="11 26" id="KW-1133">Transmembrane helix</keyword>
<comment type="cofactor">
    <cofactor evidence="1 24">
        <name>heme</name>
        <dbReference type="ChEBI" id="CHEBI:30413"/>
    </cofactor>
</comment>
<dbReference type="PROSITE" id="PS00086">
    <property type="entry name" value="CYTOCHROME_P450"/>
    <property type="match status" value="1"/>
</dbReference>
<comment type="similarity">
    <text evidence="4 25">Belongs to the cytochrome P450 family.</text>
</comment>
<keyword evidence="6 26" id="KW-0812">Transmembrane</keyword>
<keyword evidence="5 24" id="KW-0349">Heme</keyword>
<comment type="catalytic activity">
    <reaction evidence="20">
        <text>L-isoleucine + 2 reduced [NADPH--hemoprotein reductase] + 2 O2 = (1E,2S)-2-methylbutanal oxime + 2 oxidized [NADPH--hemoprotein reductase] + CO2 + 3 H2O + 2 H(+)</text>
        <dbReference type="Rhea" id="RHEA:28602"/>
        <dbReference type="Rhea" id="RHEA-COMP:11964"/>
        <dbReference type="Rhea" id="RHEA-COMP:11965"/>
        <dbReference type="ChEBI" id="CHEBI:15377"/>
        <dbReference type="ChEBI" id="CHEBI:15378"/>
        <dbReference type="ChEBI" id="CHEBI:15379"/>
        <dbReference type="ChEBI" id="CHEBI:16526"/>
        <dbReference type="ChEBI" id="CHEBI:57618"/>
        <dbReference type="ChEBI" id="CHEBI:58045"/>
        <dbReference type="ChEBI" id="CHEBI:58210"/>
        <dbReference type="ChEBI" id="CHEBI:134628"/>
        <dbReference type="EC" id="1.14.14.39"/>
    </reaction>
</comment>
<evidence type="ECO:0000256" key="22">
    <source>
        <dbReference type="ARBA" id="ARBA00052887"/>
    </source>
</evidence>
<organism evidence="27 28">
    <name type="scientific">Phaseolus coccineus</name>
    <name type="common">Scarlet runner bean</name>
    <name type="synonym">Phaseolus multiflorus</name>
    <dbReference type="NCBI Taxonomy" id="3886"/>
    <lineage>
        <taxon>Eukaryota</taxon>
        <taxon>Viridiplantae</taxon>
        <taxon>Streptophyta</taxon>
        <taxon>Embryophyta</taxon>
        <taxon>Tracheophyta</taxon>
        <taxon>Spermatophyta</taxon>
        <taxon>Magnoliopsida</taxon>
        <taxon>eudicotyledons</taxon>
        <taxon>Gunneridae</taxon>
        <taxon>Pentapetalae</taxon>
        <taxon>rosids</taxon>
        <taxon>fabids</taxon>
        <taxon>Fabales</taxon>
        <taxon>Fabaceae</taxon>
        <taxon>Papilionoideae</taxon>
        <taxon>50 kb inversion clade</taxon>
        <taxon>NPAAA clade</taxon>
        <taxon>indigoferoid/millettioid clade</taxon>
        <taxon>Phaseoleae</taxon>
        <taxon>Phaseolus</taxon>
    </lineage>
</organism>
<feature type="binding site" description="axial binding residue" evidence="24">
    <location>
        <position position="466"/>
    </location>
    <ligand>
        <name>heme</name>
        <dbReference type="ChEBI" id="CHEBI:30413"/>
    </ligand>
    <ligandPart>
        <name>Fe</name>
        <dbReference type="ChEBI" id="CHEBI:18248"/>
    </ligandPart>
</feature>
<comment type="catalytic activity">
    <reaction evidence="22">
        <text>L-isoleucine + reduced [NADPH--hemoprotein reductase] + O2 = N-hydroxy-L-isoleucine + oxidized [NADPH--hemoprotein reductase] + H2O + 2 H(+)</text>
        <dbReference type="Rhea" id="RHEA:30479"/>
        <dbReference type="Rhea" id="RHEA-COMP:11964"/>
        <dbReference type="Rhea" id="RHEA-COMP:11965"/>
        <dbReference type="ChEBI" id="CHEBI:15377"/>
        <dbReference type="ChEBI" id="CHEBI:15378"/>
        <dbReference type="ChEBI" id="CHEBI:15379"/>
        <dbReference type="ChEBI" id="CHEBI:57618"/>
        <dbReference type="ChEBI" id="CHEBI:58045"/>
        <dbReference type="ChEBI" id="CHEBI:58210"/>
        <dbReference type="ChEBI" id="CHEBI:61131"/>
    </reaction>
</comment>
<protein>
    <recommendedName>
        <fullName evidence="29">Cytochrome P450</fullName>
    </recommendedName>
</protein>
<comment type="pathway">
    <text evidence="3">Secondary metabolite biosynthesis.</text>
</comment>
<dbReference type="PRINTS" id="PR00463">
    <property type="entry name" value="EP450I"/>
</dbReference>
<accession>A0AAN9QFG9</accession>
<dbReference type="GO" id="GO:0005506">
    <property type="term" value="F:iron ion binding"/>
    <property type="evidence" value="ECO:0007669"/>
    <property type="project" value="InterPro"/>
</dbReference>
<keyword evidence="12 25" id="KW-0560">Oxidoreductase</keyword>
<evidence type="ECO:0000256" key="18">
    <source>
        <dbReference type="ARBA" id="ARBA00051234"/>
    </source>
</evidence>
<evidence type="ECO:0000256" key="16">
    <source>
        <dbReference type="ARBA" id="ARBA00023180"/>
    </source>
</evidence>
<evidence type="ECO:0000313" key="28">
    <source>
        <dbReference type="Proteomes" id="UP001374584"/>
    </source>
</evidence>
<feature type="transmembrane region" description="Helical" evidence="26">
    <location>
        <begin position="12"/>
        <end position="32"/>
    </location>
</feature>
<evidence type="ECO:0000256" key="5">
    <source>
        <dbReference type="ARBA" id="ARBA00022617"/>
    </source>
</evidence>
<keyword evidence="10" id="KW-0735">Signal-anchor</keyword>
<evidence type="ECO:0000256" key="21">
    <source>
        <dbReference type="ARBA" id="ARBA00052460"/>
    </source>
</evidence>
<dbReference type="GO" id="GO:0102002">
    <property type="term" value="F:valine N-monooxygenase (oxime forming) activity"/>
    <property type="evidence" value="ECO:0007669"/>
    <property type="project" value="UniProtKB-EC"/>
</dbReference>
<name>A0AAN9QFG9_PHACN</name>
<evidence type="ECO:0000256" key="15">
    <source>
        <dbReference type="ARBA" id="ARBA00023136"/>
    </source>
</evidence>
<dbReference type="PANTHER" id="PTHR47944">
    <property type="entry name" value="CYTOCHROME P450 98A9"/>
    <property type="match status" value="1"/>
</dbReference>
<keyword evidence="14 25" id="KW-0503">Monooxygenase</keyword>
<evidence type="ECO:0000256" key="6">
    <source>
        <dbReference type="ARBA" id="ARBA00022692"/>
    </source>
</evidence>
<dbReference type="InterPro" id="IPR002401">
    <property type="entry name" value="Cyt_P450_E_grp-I"/>
</dbReference>
<keyword evidence="8" id="KW-0256">Endoplasmic reticulum</keyword>
<evidence type="ECO:0000256" key="11">
    <source>
        <dbReference type="ARBA" id="ARBA00022989"/>
    </source>
</evidence>
<evidence type="ECO:0000313" key="27">
    <source>
        <dbReference type="EMBL" id="KAK7333111.1"/>
    </source>
</evidence>
<comment type="catalytic activity">
    <reaction evidence="19">
        <text>N-hydroxy-L-valine + reduced [NADPH--hemoprotein reductase] + O2 = N,N-dihydroxy-L-valine + oxidized [NADPH--hemoprotein reductase] + H2O + H(+)</text>
        <dbReference type="Rhea" id="RHEA:30495"/>
        <dbReference type="Rhea" id="RHEA-COMP:11964"/>
        <dbReference type="Rhea" id="RHEA-COMP:11965"/>
        <dbReference type="ChEBI" id="CHEBI:15377"/>
        <dbReference type="ChEBI" id="CHEBI:15378"/>
        <dbReference type="ChEBI" id="CHEBI:15379"/>
        <dbReference type="ChEBI" id="CHEBI:57618"/>
        <dbReference type="ChEBI" id="CHEBI:58210"/>
        <dbReference type="ChEBI" id="CHEBI:61140"/>
        <dbReference type="ChEBI" id="CHEBI:61142"/>
    </reaction>
</comment>
<keyword evidence="9" id="KW-0492">Microsome</keyword>
<dbReference type="GO" id="GO:0019756">
    <property type="term" value="P:cyanogenic glycoside biosynthetic process"/>
    <property type="evidence" value="ECO:0007669"/>
    <property type="project" value="UniProtKB-ARBA"/>
</dbReference>
<evidence type="ECO:0000256" key="7">
    <source>
        <dbReference type="ARBA" id="ARBA00022723"/>
    </source>
</evidence>
<comment type="caution">
    <text evidence="27">The sequence shown here is derived from an EMBL/GenBank/DDBJ whole genome shotgun (WGS) entry which is preliminary data.</text>
</comment>
<evidence type="ECO:0000256" key="19">
    <source>
        <dbReference type="ARBA" id="ARBA00051269"/>
    </source>
</evidence>
<evidence type="ECO:0000256" key="4">
    <source>
        <dbReference type="ARBA" id="ARBA00010617"/>
    </source>
</evidence>
<comment type="catalytic activity">
    <reaction evidence="17">
        <text>L-valine + reduced [NADPH--hemoprotein reductase] + O2 = N-hydroxy-L-valine + oxidized [NADPH--hemoprotein reductase] + H2O + 2 H(+)</text>
        <dbReference type="Rhea" id="RHEA:30491"/>
        <dbReference type="Rhea" id="RHEA-COMP:11964"/>
        <dbReference type="Rhea" id="RHEA-COMP:11965"/>
        <dbReference type="ChEBI" id="CHEBI:15377"/>
        <dbReference type="ChEBI" id="CHEBI:15378"/>
        <dbReference type="ChEBI" id="CHEBI:15379"/>
        <dbReference type="ChEBI" id="CHEBI:57618"/>
        <dbReference type="ChEBI" id="CHEBI:57762"/>
        <dbReference type="ChEBI" id="CHEBI:58210"/>
        <dbReference type="ChEBI" id="CHEBI:61140"/>
    </reaction>
</comment>
<dbReference type="InterPro" id="IPR001128">
    <property type="entry name" value="Cyt_P450"/>
</dbReference>
<evidence type="ECO:0000256" key="17">
    <source>
        <dbReference type="ARBA" id="ARBA00051005"/>
    </source>
</evidence>
<evidence type="ECO:0000256" key="2">
    <source>
        <dbReference type="ARBA" id="ARBA00004464"/>
    </source>
</evidence>
<evidence type="ECO:0000256" key="8">
    <source>
        <dbReference type="ARBA" id="ARBA00022824"/>
    </source>
</evidence>
<evidence type="ECO:0000256" key="20">
    <source>
        <dbReference type="ARBA" id="ARBA00051419"/>
    </source>
</evidence>
<dbReference type="InterPro" id="IPR017972">
    <property type="entry name" value="Cyt_P450_CS"/>
</dbReference>
<sequence>MDYAPDILCLHLQPLLISLFLVICCFTIIKALRYHLFEKPKLPPGPKPWPIVGSLPEMLSNKPVFRWIHNLMQEMNTEIACFRLGNVHVISVTCPSIACEFLRKHDAEFASRPLTMATDIMSSGYVTIAIVPFGEQWKKMRRIFVNDLFSPLRHHWFQEKRNEEADNMMFYVYNKCNNVNDGGLVNVRGVSQHYCCNVTRKLIFDTRYFGKGRMDGGPGSEEVEQVNAIFTLLKHVYAFSASDYVPWLSVFDLDGHKRKVKKGMRTMEKYHDPLVEERMKQWNDGSKSVEEDLLDVLISLKDDNDNPTLNVKEIKALTIELMLGGADNPSNAVECALAEMINQPHILEQATEEVDKIVGKQRMVQESDIPKLNYVKACVREAFRLHPVVPFNPPHVSSNDTMVGNYFIPKGSHVLLSRHGLGRNPRVWNEPHKFKPERHQTNDGSMVALSEPDLKFISFGTGRRGCPAVILGSTMTVMLLARLIHAFSWSAPPNVSRINIVKSGNGGMLAEPLVLEAKPRLAPELYYI</sequence>
<evidence type="ECO:0000256" key="25">
    <source>
        <dbReference type="RuleBase" id="RU000461"/>
    </source>
</evidence>
<evidence type="ECO:0000256" key="12">
    <source>
        <dbReference type="ARBA" id="ARBA00023002"/>
    </source>
</evidence>
<evidence type="ECO:0000256" key="24">
    <source>
        <dbReference type="PIRSR" id="PIRSR602401-1"/>
    </source>
</evidence>